<organism evidence="6">
    <name type="scientific">Volvox carteri f. nagariensis</name>
    <dbReference type="NCBI Taxonomy" id="3068"/>
    <lineage>
        <taxon>Eukaryota</taxon>
        <taxon>Viridiplantae</taxon>
        <taxon>Chlorophyta</taxon>
        <taxon>core chlorophytes</taxon>
        <taxon>Chlorophyceae</taxon>
        <taxon>CS clade</taxon>
        <taxon>Chlamydomonadales</taxon>
        <taxon>Volvocaceae</taxon>
        <taxon>Volvox</taxon>
    </lineage>
</organism>
<feature type="region of interest" description="Disordered" evidence="3">
    <location>
        <begin position="226"/>
        <end position="258"/>
    </location>
</feature>
<keyword evidence="1" id="KW-0547">Nucleotide-binding</keyword>
<dbReference type="OrthoDB" id="568473at2759"/>
<dbReference type="Proteomes" id="UP000001058">
    <property type="component" value="Unassembled WGS sequence"/>
</dbReference>
<feature type="compositionally biased region" description="Polar residues" evidence="3">
    <location>
        <begin position="2676"/>
        <end position="2696"/>
    </location>
</feature>
<feature type="region of interest" description="Disordered" evidence="3">
    <location>
        <begin position="1149"/>
        <end position="1176"/>
    </location>
</feature>
<protein>
    <recommendedName>
        <fullName evidence="4">Rho-GAP domain-containing protein</fullName>
    </recommendedName>
</protein>
<dbReference type="InterPro" id="IPR045735">
    <property type="entry name" value="Spore_III_AA_AAA+_ATPase"/>
</dbReference>
<gene>
    <name evidence="5" type="ORF">VOLCADRAFT_89849</name>
</gene>
<dbReference type="Gene3D" id="3.40.190.10">
    <property type="entry name" value="Periplasmic binding protein-like II"/>
    <property type="match status" value="2"/>
</dbReference>
<dbReference type="Gene3D" id="1.10.555.10">
    <property type="entry name" value="Rho GTPase activation protein"/>
    <property type="match status" value="1"/>
</dbReference>
<dbReference type="PANTHER" id="PTHR20953">
    <property type="entry name" value="KINASE-RELATED"/>
    <property type="match status" value="1"/>
</dbReference>
<dbReference type="PANTHER" id="PTHR20953:SF3">
    <property type="entry name" value="P-LOOP CONTAINING NUCLEOSIDE TRIPHOSPHATE HYDROLASES SUPERFAMILY PROTEIN"/>
    <property type="match status" value="1"/>
</dbReference>
<dbReference type="InterPro" id="IPR029787">
    <property type="entry name" value="Nucleotide_cyclase"/>
</dbReference>
<evidence type="ECO:0000313" key="5">
    <source>
        <dbReference type="EMBL" id="EFJ49431.1"/>
    </source>
</evidence>
<dbReference type="GeneID" id="9618582"/>
<reference evidence="5 6" key="1">
    <citation type="journal article" date="2010" name="Science">
        <title>Genomic analysis of organismal complexity in the multicellular green alga Volvox carteri.</title>
        <authorList>
            <person name="Prochnik S.E."/>
            <person name="Umen J."/>
            <person name="Nedelcu A.M."/>
            <person name="Hallmann A."/>
            <person name="Miller S.M."/>
            <person name="Nishii I."/>
            <person name="Ferris P."/>
            <person name="Kuo A."/>
            <person name="Mitros T."/>
            <person name="Fritz-Laylin L.K."/>
            <person name="Hellsten U."/>
            <person name="Chapman J."/>
            <person name="Simakov O."/>
            <person name="Rensing S.A."/>
            <person name="Terry A."/>
            <person name="Pangilinan J."/>
            <person name="Kapitonov V."/>
            <person name="Jurka J."/>
            <person name="Salamov A."/>
            <person name="Shapiro H."/>
            <person name="Schmutz J."/>
            <person name="Grimwood J."/>
            <person name="Lindquist E."/>
            <person name="Lucas S."/>
            <person name="Grigoriev I.V."/>
            <person name="Schmitt R."/>
            <person name="Kirk D."/>
            <person name="Rokhsar D.S."/>
        </authorList>
    </citation>
    <scope>NUCLEOTIDE SEQUENCE [LARGE SCALE GENOMIC DNA]</scope>
    <source>
        <strain evidence="6">f. Nagariensis / Eve</strain>
    </source>
</reference>
<dbReference type="InterPro" id="IPR000198">
    <property type="entry name" value="RhoGAP_dom"/>
</dbReference>
<feature type="compositionally biased region" description="Basic residues" evidence="3">
    <location>
        <begin position="1512"/>
        <end position="1526"/>
    </location>
</feature>
<accession>D8TST7</accession>
<dbReference type="eggNOG" id="KOG0618">
    <property type="taxonomic scope" value="Eukaryota"/>
</dbReference>
<dbReference type="SUPFAM" id="SSF48350">
    <property type="entry name" value="GTPase activation domain, GAP"/>
    <property type="match status" value="1"/>
</dbReference>
<dbReference type="GO" id="GO:0009190">
    <property type="term" value="P:cyclic nucleotide biosynthetic process"/>
    <property type="evidence" value="ECO:0007669"/>
    <property type="project" value="InterPro"/>
</dbReference>
<dbReference type="GO" id="GO:0035556">
    <property type="term" value="P:intracellular signal transduction"/>
    <property type="evidence" value="ECO:0007669"/>
    <property type="project" value="InterPro"/>
</dbReference>
<dbReference type="GO" id="GO:0005524">
    <property type="term" value="F:ATP binding"/>
    <property type="evidence" value="ECO:0007669"/>
    <property type="project" value="UniProtKB-KW"/>
</dbReference>
<dbReference type="InterPro" id="IPR027417">
    <property type="entry name" value="P-loop_NTPase"/>
</dbReference>
<feature type="domain" description="Rho-GAP" evidence="4">
    <location>
        <begin position="15"/>
        <end position="202"/>
    </location>
</feature>
<dbReference type="SUPFAM" id="SSF53850">
    <property type="entry name" value="Periplasmic binding protein-like II"/>
    <property type="match status" value="1"/>
</dbReference>
<feature type="compositionally biased region" description="Low complexity" evidence="3">
    <location>
        <begin position="356"/>
        <end position="377"/>
    </location>
</feature>
<dbReference type="Gene3D" id="3.40.50.300">
    <property type="entry name" value="P-loop containing nucleotide triphosphate hydrolases"/>
    <property type="match status" value="1"/>
</dbReference>
<name>D8TST7_VOLCA</name>
<dbReference type="InterPro" id="IPR058670">
    <property type="entry name" value="PTPase_dom"/>
</dbReference>
<feature type="region of interest" description="Disordered" evidence="3">
    <location>
        <begin position="1500"/>
        <end position="1532"/>
    </location>
</feature>
<dbReference type="Gene3D" id="3.30.70.1230">
    <property type="entry name" value="Nucleotide cyclase"/>
    <property type="match status" value="2"/>
</dbReference>
<feature type="region of interest" description="Disordered" evidence="3">
    <location>
        <begin position="477"/>
        <end position="626"/>
    </location>
</feature>
<feature type="region of interest" description="Disordered" evidence="3">
    <location>
        <begin position="724"/>
        <end position="745"/>
    </location>
</feature>
<dbReference type="FunFam" id="3.30.70.1230:FF:000062">
    <property type="entry name" value="Predicted protein"/>
    <property type="match status" value="1"/>
</dbReference>
<dbReference type="KEGG" id="vcn:VOLCADRAFT_89849"/>
<feature type="compositionally biased region" description="Low complexity" evidence="3">
    <location>
        <begin position="229"/>
        <end position="249"/>
    </location>
</feature>
<dbReference type="SMART" id="SM00324">
    <property type="entry name" value="RhoGAP"/>
    <property type="match status" value="1"/>
</dbReference>
<dbReference type="SUPFAM" id="SSF55073">
    <property type="entry name" value="Nucleotide cyclase"/>
    <property type="match status" value="2"/>
</dbReference>
<proteinExistence type="predicted"/>
<feature type="compositionally biased region" description="Low complexity" evidence="3">
    <location>
        <begin position="729"/>
        <end position="745"/>
    </location>
</feature>
<sequence>MSAVKHDYDGPTFGISLTLLCERSGVEVPLILGDILRWLAAHALAQPDIFAEAPKSAATSHLKSAIDIGASLAELVEGTHPAVVGSLLKRWLEELPDPLLNWNQQVELLSACKDEGCIEARIASLNDAVALVDPIALGTLKPLLLFLQQYCFRQRRFDQQLLQVAVAFAPILFPAALAAGPTELRLAEETVATLVSNALHVFNPSLAANVPVVTPQALCEAAAEIMESQEQGPGQQQQKQQGPEQGQQGSRDVPGRADAMGSSQLLQRHAPSDLSLLTEQQDAVVVGDGAYEPYLDDGPFLATLHDMVGSCVADALFSFDDSLEHETAAWSGDDDCGSMASSCSNILISGGGAASSGGANAPHSGTCRRSSSNSSNSARDGTEKIDAPYSPRAVLVAPLDSSEQGRLAAPLEAEDMATKGSSTTAALVKAAPGPVSTAALAELAQREVAEGSVFCIISAQPGIVALAAAPGAAATGHCDAPSDGKQGAAAASHMQRSQLSASEMAGVQAALSGLQLQQQPSEPPCVSRSACSRRPTEGGAASEACGASREQGTHPGQGQGQGQEQFWSARSSLSRQPGTTGTAADSRQRRMTMGGGDGPPPPVSPQQLRQQQHPTQQSPPQLPHGGLSCVAELGVAGHLRVTLTSSLTLMVRELTTPEAMAHRVPIRGMSTTAMQSEKERLKRQLKDVASSYEAFAGRPLTQALKEPLRPVYVRYHKIKALLSNSSSSGRAGTPTPETGAAAAGRVVQRSSSSPFASQARPSVVACSKPDVQGYYVALESSLKDYLRKCFHTNFTSSRALHTMLPELGTGVSASLKRLSELFDSGTAVEVVPIFIPASQINSEIEFELEHNLTYSHDGWILDPMGLGTIYNFNGFEDLTSYVNIPVVIGNKTEDFQWDDVHPYFQNTSRYYDKALRKFLTVVLPLDGNVKLLYYRQDVFEAYNLQVPRTWDEVLTVAKFLDSRNLDLNNDTVQDNAFCFDRRKDCHQGYFDLLSILAPYMQYNGSSQGVIFEPADIHNLQKNPALVHNPAMARALDIYKQLFDLSPNNSSDAKCDDSVSAPVDAGRSMARKFANGACLMGLGLGDFFKEFNASAFRGKLGVAPMPGSFEVLNRTSNQLVPCDPVLCPFATSVLTTAAGAANATATTTMAASGDGAAGGTSSYPPPGSPPQAPSTTNTAWLNRAPFAAGGGWVAAVNARTQVDYRNLSVSFFLHLAGPEESWTRVLDAHSPFDPYRLAHFSNISRWVAAGYNINDTLNYLTAANNSFNDRNIALDLRVPNTKMFRDIFESAVANLTSGSSSVESAMLMLNTTTAKIFLDPQQKQFRQLLADIYLSTINYNNINNLNGVMGGDGGGGGGSPSWLPIAIVLPTVCALLLIAAGVVYEVRNNRKHKNLFGKVVPPGVGPDTTILVSEIQDYALLSEALTTEVVERMLKDYHDCLRRLLLRHSGYEGGSEADSLVLAFHSPKDALLFAMEAQAALLQPKLDDFLDGSDEPIPTGASKIKALTPGLGSHHHNDHHHSHHGHSTHFGSSGATLPSLVNVPATETYTFSNACRKAWKEASKEDTNKVCLGVWVLIFSGPRVRMGLHAGVHSEHDISHSRTDGRTTYSGDTVVMARAVAAAAQGGTVLLSEETYKKLPLERLWDKYLVLHMGEHRLQEALPNLNLYHALNRRLEGRLAYVGPMSSLLQTLLSWNADVAQQAIKIFHTVVGDELKRRKGYLVEAVDGLFLAAFQRPSDAILWALECNEAMIKQDWPEDLLAHELCEELVISAPTKDGEVINTVVFRGLRLKTGVDTGQVLGEVHAMTGRMTYRGKVMNRAARIASTASTGQVLCSSDSWQLAMTADSQVMLSNKVSGTSLGQFRLKGVAEKIEIHHCRKVSSMAPARRASSLVMSMADHWKWEQHLAAHPGGGLPANTGMGGAGVGPEDILLGGDPIRAAMLSPRSFSRRRGSFRQREGSDPHLDATNAAQLGIELAADDAPFVLGRPTSGGGEEPKRHAQWLILYIYLPAHIVNPLGFIVSATNNTFAITGSTAPWATTAAALRAWGCHHRVVQTASPAFTSWRIHMRPASARAATIAEARAGAAASDQLEQEWEQEIDELMKLVQLLPSSVRSALEDHPDMLELLEVVMDLGRPPLARFPTGDEKLSQQPITADDLEFAVRQVGEFGGDNRAGIDRTLHRISCMRNRTGRIIGLTCRVGRAVKGSALMVRDLVLSGASILLLGRPGVGKTTAIREVSRMLADECSKRVVIVDTSNEIGGDGDIPHSGIGRARRMQVAAPEAQHRVMIEAVENHMPQVIVIDEIGTAEECAAARTIAQRGVQLVATAHGNQLENVIKNPQLADLVGGIQSVTLGDEEAKRRGVQKSILERAAPPTFDVCIEMLERTKWRVHLDVGQAVDVVLAGGDAGGQVRERAADGTILKYNYNPAISGVIRGAVRSGGGSGVAGGGGTGAAGAAGGGAGSSSEAGEGLAGRGGGASSSSMASRDGDMLAATRPAGSSFIRSPVASMSLDEADADGAAAAAAAAAGDGDFGAGKRLRRVTSRQAVAGVTAEGAELRLYPYELDEDVLWDVLCDMRLLGKVFITTSLSKADAVLALRAKVKQNSELRAMARENGVPIYAVKTSGSANLVKAFRTLMGIDPSAGGTFGPSAAAAAAAATASDTEDAPVSAPRPPMNTTATPTYIPSAQSPSSALLGSQDEFDDGRDAAKPPPPFPPHNGSSSSKGYSYKAWAEEEALEEAQVAVTEIVIPLHQPVELMPRAPSVLEAQIRLLDRYKLSYEIVGGSGVDLGRLRILPRVSSVPL</sequence>
<dbReference type="InParanoid" id="D8TST7"/>
<dbReference type="InterPro" id="IPR008936">
    <property type="entry name" value="Rho_GTPase_activation_prot"/>
</dbReference>
<evidence type="ECO:0000313" key="6">
    <source>
        <dbReference type="Proteomes" id="UP000001058"/>
    </source>
</evidence>
<dbReference type="Pfam" id="PF19568">
    <property type="entry name" value="Spore_III_AA"/>
    <property type="match status" value="1"/>
</dbReference>
<dbReference type="Pfam" id="PF25516">
    <property type="entry name" value="PTPase"/>
    <property type="match status" value="1"/>
</dbReference>
<feature type="region of interest" description="Disordered" evidence="3">
    <location>
        <begin position="2453"/>
        <end position="2489"/>
    </location>
</feature>
<dbReference type="FunFam" id="3.40.50.300:FF:000873">
    <property type="entry name" value="p-loop nucleoside triphosphate hydrolase superfamily protein"/>
    <property type="match status" value="1"/>
</dbReference>
<evidence type="ECO:0000256" key="2">
    <source>
        <dbReference type="ARBA" id="ARBA00022840"/>
    </source>
</evidence>
<dbReference type="Pfam" id="PF00211">
    <property type="entry name" value="Guanylate_cyc"/>
    <property type="match status" value="1"/>
</dbReference>
<dbReference type="PROSITE" id="PS50238">
    <property type="entry name" value="RHOGAP"/>
    <property type="match status" value="1"/>
</dbReference>
<dbReference type="Pfam" id="PF00620">
    <property type="entry name" value="RhoGAP"/>
    <property type="match status" value="1"/>
</dbReference>
<feature type="compositionally biased region" description="Pro residues" evidence="3">
    <location>
        <begin position="1162"/>
        <end position="1171"/>
    </location>
</feature>
<feature type="compositionally biased region" description="Low complexity" evidence="3">
    <location>
        <begin position="505"/>
        <end position="519"/>
    </location>
</feature>
<feature type="compositionally biased region" description="Low complexity" evidence="3">
    <location>
        <begin position="1149"/>
        <end position="1161"/>
    </location>
</feature>
<dbReference type="InterPro" id="IPR003593">
    <property type="entry name" value="AAA+_ATPase"/>
</dbReference>
<feature type="compositionally biased region" description="Low complexity" evidence="3">
    <location>
        <begin position="537"/>
        <end position="548"/>
    </location>
</feature>
<dbReference type="EMBL" id="GL378335">
    <property type="protein sequence ID" value="EFJ49431.1"/>
    <property type="molecule type" value="Genomic_DNA"/>
</dbReference>
<dbReference type="STRING" id="3068.D8TST7"/>
<feature type="region of interest" description="Disordered" evidence="3">
    <location>
        <begin position="2659"/>
        <end position="2727"/>
    </location>
</feature>
<keyword evidence="2" id="KW-0067">ATP-binding</keyword>
<dbReference type="CDD" id="cd00009">
    <property type="entry name" value="AAA"/>
    <property type="match status" value="1"/>
</dbReference>
<evidence type="ECO:0000259" key="4">
    <source>
        <dbReference type="PROSITE" id="PS50238"/>
    </source>
</evidence>
<feature type="compositionally biased region" description="Gly residues" evidence="3">
    <location>
        <begin position="2453"/>
        <end position="2463"/>
    </location>
</feature>
<feature type="compositionally biased region" description="Polar residues" evidence="3">
    <location>
        <begin position="564"/>
        <end position="585"/>
    </location>
</feature>
<keyword evidence="6" id="KW-1185">Reference proteome</keyword>
<dbReference type="SUPFAM" id="SSF52540">
    <property type="entry name" value="P-loop containing nucleoside triphosphate hydrolases"/>
    <property type="match status" value="1"/>
</dbReference>
<feature type="region of interest" description="Disordered" evidence="3">
    <location>
        <begin position="354"/>
        <end position="387"/>
    </location>
</feature>
<feature type="compositionally biased region" description="Low complexity" evidence="3">
    <location>
        <begin position="605"/>
        <end position="619"/>
    </location>
</feature>
<dbReference type="RefSeq" id="XP_002949412.1">
    <property type="nucleotide sequence ID" value="XM_002949366.1"/>
</dbReference>
<dbReference type="InterPro" id="IPR001054">
    <property type="entry name" value="A/G_cyclase"/>
</dbReference>
<evidence type="ECO:0000256" key="1">
    <source>
        <dbReference type="ARBA" id="ARBA00022741"/>
    </source>
</evidence>
<evidence type="ECO:0000256" key="3">
    <source>
        <dbReference type="SAM" id="MobiDB-lite"/>
    </source>
</evidence>
<dbReference type="SMART" id="SM00382">
    <property type="entry name" value="AAA"/>
    <property type="match status" value="1"/>
</dbReference>